<evidence type="ECO:0000256" key="2">
    <source>
        <dbReference type="SAM" id="SignalP"/>
    </source>
</evidence>
<dbReference type="PROSITE" id="PS00134">
    <property type="entry name" value="TRYPSIN_HIS"/>
    <property type="match status" value="1"/>
</dbReference>
<dbReference type="SMART" id="SM00020">
    <property type="entry name" value="Tryp_SPc"/>
    <property type="match status" value="1"/>
</dbReference>
<proteinExistence type="predicted"/>
<dbReference type="PANTHER" id="PTHR24271">
    <property type="entry name" value="KALLIKREIN-RELATED"/>
    <property type="match status" value="1"/>
</dbReference>
<dbReference type="Proteomes" id="UP000242638">
    <property type="component" value="Unassembled WGS sequence"/>
</dbReference>
<dbReference type="PRINTS" id="PR00722">
    <property type="entry name" value="CHYMOTRYPSIN"/>
</dbReference>
<dbReference type="PROSITE" id="PS50240">
    <property type="entry name" value="TRYPSIN_DOM"/>
    <property type="match status" value="1"/>
</dbReference>
<dbReference type="Pfam" id="PF00089">
    <property type="entry name" value="Trypsin"/>
    <property type="match status" value="1"/>
</dbReference>
<dbReference type="Ensembl" id="ENSPRET00000033772.1">
    <property type="protein sequence ID" value="ENSPREP00000033393.1"/>
    <property type="gene ID" value="ENSPREG00000022625.1"/>
</dbReference>
<keyword evidence="1" id="KW-1015">Disulfide bond</keyword>
<dbReference type="InterPro" id="IPR001314">
    <property type="entry name" value="Peptidase_S1A"/>
</dbReference>
<keyword evidence="5" id="KW-1185">Reference proteome</keyword>
<evidence type="ECO:0000313" key="5">
    <source>
        <dbReference type="Proteomes" id="UP000242638"/>
    </source>
</evidence>
<dbReference type="AlphaFoldDB" id="A0A3P9QI89"/>
<accession>A0A3P9QI89</accession>
<dbReference type="GO" id="GO:0004252">
    <property type="term" value="F:serine-type endopeptidase activity"/>
    <property type="evidence" value="ECO:0007669"/>
    <property type="project" value="InterPro"/>
</dbReference>
<dbReference type="OMA" id="NNEHDIM"/>
<feature type="domain" description="Peptidase S1" evidence="3">
    <location>
        <begin position="26"/>
        <end position="250"/>
    </location>
</feature>
<dbReference type="PANTHER" id="PTHR24271:SF50">
    <property type="match status" value="1"/>
</dbReference>
<evidence type="ECO:0000259" key="3">
    <source>
        <dbReference type="PROSITE" id="PS50240"/>
    </source>
</evidence>
<reference evidence="4" key="3">
    <citation type="submission" date="2025-09" db="UniProtKB">
        <authorList>
            <consortium name="Ensembl"/>
        </authorList>
    </citation>
    <scope>IDENTIFICATION</scope>
    <source>
        <strain evidence="4">Guanapo</strain>
    </source>
</reference>
<sequence>MALLKVLLLLLGLSVAVSSVSLQKRVIGGQNCKGDERRYHVVLEGISKSESTLCGGSLISDQWILTAAHCWETNTALIGVHPKVLDKDKAKAKTYKITHHEIYKDSNNNEHDIMLLKLPEKITTIKPIKLPDCPDILKVGTKVQIAGFGPAKTGKDPKTGSNMLRSKMNVHILKHGSFTFSTPKYQYEHWSCAKSSTKDTSAGDSGGGWVFNNRLYGVHVLTDDEVYACSEPAYFMDVCGYKKWIDDTIKPPKKTFIKKVFV</sequence>
<evidence type="ECO:0000256" key="1">
    <source>
        <dbReference type="ARBA" id="ARBA00023157"/>
    </source>
</evidence>
<dbReference type="InterPro" id="IPR001254">
    <property type="entry name" value="Trypsin_dom"/>
</dbReference>
<feature type="signal peptide" evidence="2">
    <location>
        <begin position="1"/>
        <end position="19"/>
    </location>
</feature>
<dbReference type="STRING" id="8081.ENSPREP00000033393"/>
<organism evidence="4 5">
    <name type="scientific">Poecilia reticulata</name>
    <name type="common">Guppy</name>
    <name type="synonym">Acanthophacelus reticulatus</name>
    <dbReference type="NCBI Taxonomy" id="8081"/>
    <lineage>
        <taxon>Eukaryota</taxon>
        <taxon>Metazoa</taxon>
        <taxon>Chordata</taxon>
        <taxon>Craniata</taxon>
        <taxon>Vertebrata</taxon>
        <taxon>Euteleostomi</taxon>
        <taxon>Actinopterygii</taxon>
        <taxon>Neopterygii</taxon>
        <taxon>Teleostei</taxon>
        <taxon>Neoteleostei</taxon>
        <taxon>Acanthomorphata</taxon>
        <taxon>Ovalentaria</taxon>
        <taxon>Atherinomorphae</taxon>
        <taxon>Cyprinodontiformes</taxon>
        <taxon>Poeciliidae</taxon>
        <taxon>Poeciliinae</taxon>
        <taxon>Poecilia</taxon>
    </lineage>
</organism>
<evidence type="ECO:0000313" key="4">
    <source>
        <dbReference type="Ensembl" id="ENSPREP00000033393.1"/>
    </source>
</evidence>
<reference evidence="4" key="2">
    <citation type="submission" date="2025-08" db="UniProtKB">
        <authorList>
            <consortium name="Ensembl"/>
        </authorList>
    </citation>
    <scope>IDENTIFICATION</scope>
    <source>
        <strain evidence="4">Guanapo</strain>
    </source>
</reference>
<keyword evidence="2" id="KW-0732">Signal</keyword>
<dbReference type="InterPro" id="IPR009003">
    <property type="entry name" value="Peptidase_S1_PA"/>
</dbReference>
<name>A0A3P9QI89_POERE</name>
<dbReference type="SUPFAM" id="SSF50494">
    <property type="entry name" value="Trypsin-like serine proteases"/>
    <property type="match status" value="1"/>
</dbReference>
<dbReference type="InterPro" id="IPR043504">
    <property type="entry name" value="Peptidase_S1_PA_chymotrypsin"/>
</dbReference>
<dbReference type="GeneTree" id="ENSGT00390000009571"/>
<feature type="chain" id="PRO_5017980978" evidence="2">
    <location>
        <begin position="20"/>
        <end position="262"/>
    </location>
</feature>
<dbReference type="GO" id="GO:0006508">
    <property type="term" value="P:proteolysis"/>
    <property type="evidence" value="ECO:0007669"/>
    <property type="project" value="InterPro"/>
</dbReference>
<protein>
    <submittedName>
        <fullName evidence="4">Trypsin-like</fullName>
    </submittedName>
</protein>
<dbReference type="Gene3D" id="2.40.10.10">
    <property type="entry name" value="Trypsin-like serine proteases"/>
    <property type="match status" value="1"/>
</dbReference>
<dbReference type="InterPro" id="IPR018114">
    <property type="entry name" value="TRYPSIN_HIS"/>
</dbReference>
<reference evidence="5" key="1">
    <citation type="submission" date="2013-11" db="EMBL/GenBank/DDBJ databases">
        <title>The genomic landscape of the Guanapo guppy.</title>
        <authorList>
            <person name="Kuenstner A."/>
            <person name="Dreyer C."/>
        </authorList>
    </citation>
    <scope>NUCLEOTIDE SEQUENCE</scope>
    <source>
        <strain evidence="5">Guanapo</strain>
    </source>
</reference>